<evidence type="ECO:0000313" key="3">
    <source>
        <dbReference type="EMBL" id="KAF2436672.1"/>
    </source>
</evidence>
<keyword evidence="1" id="KW-0175">Coiled coil</keyword>
<feature type="region of interest" description="Disordered" evidence="2">
    <location>
        <begin position="249"/>
        <end position="286"/>
    </location>
</feature>
<feature type="coiled-coil region" evidence="1">
    <location>
        <begin position="464"/>
        <end position="491"/>
    </location>
</feature>
<dbReference type="Proteomes" id="UP000800235">
    <property type="component" value="Unassembled WGS sequence"/>
</dbReference>
<sequence length="563" mass="64001">MALHKNIKYEPTTDQLVDLRNILPLCSDLIPDVGTFVLNGQIPAEIHYLYALKTFEKTKNVFGDEIYAKQVVPAESATETEEDVDKNLKREACEKGVPAIHFPVEREHSPPISSVPSTTQSEDWATSSPMGVAGNTPDNASSLISRPANKVRKAFRNSLNSTSTHKSVSTVSYDDESLRCIPVGKETHPTSFFPTRFHLPRSMSSMTSQSSASLMTANSTTSTNVHNPEKKRRGPLMSLFRRNIKTKDHMSAVRRDPLSDTPSIAEVPELSSPESHQSQDLSSLQSLDLSARTSNSSFTDTRVYPVFGPKHMAILLGSRGFKNVEKIVHGELDAFVDFWQHQRVALPLILGRNCLWLLGRKQTNLERYTKAQEQARDDLDNKHASREFAEIQRLEEVQADFAIRNATALKHLQCRMSSLGDNVTRPELKRLNDETYAMEHLAKRHEHELEVFKRKQDREKLDLAREQQRELAAYTRNIDEKTEELRNIKLAALKDDTIKLAELVDERKYRLVARWFLRLQIVKMEIPELRDIKEPIPLRALEIEEPGFLDGLQLYGPQGSLQM</sequence>
<feature type="region of interest" description="Disordered" evidence="2">
    <location>
        <begin position="105"/>
        <end position="143"/>
    </location>
</feature>
<reference evidence="3" key="1">
    <citation type="journal article" date="2020" name="Stud. Mycol.">
        <title>101 Dothideomycetes genomes: a test case for predicting lifestyles and emergence of pathogens.</title>
        <authorList>
            <person name="Haridas S."/>
            <person name="Albert R."/>
            <person name="Binder M."/>
            <person name="Bloem J."/>
            <person name="Labutti K."/>
            <person name="Salamov A."/>
            <person name="Andreopoulos B."/>
            <person name="Baker S."/>
            <person name="Barry K."/>
            <person name="Bills G."/>
            <person name="Bluhm B."/>
            <person name="Cannon C."/>
            <person name="Castanera R."/>
            <person name="Culley D."/>
            <person name="Daum C."/>
            <person name="Ezra D."/>
            <person name="Gonzalez J."/>
            <person name="Henrissat B."/>
            <person name="Kuo A."/>
            <person name="Liang C."/>
            <person name="Lipzen A."/>
            <person name="Lutzoni F."/>
            <person name="Magnuson J."/>
            <person name="Mondo S."/>
            <person name="Nolan M."/>
            <person name="Ohm R."/>
            <person name="Pangilinan J."/>
            <person name="Park H.-J."/>
            <person name="Ramirez L."/>
            <person name="Alfaro M."/>
            <person name="Sun H."/>
            <person name="Tritt A."/>
            <person name="Yoshinaga Y."/>
            <person name="Zwiers L.-H."/>
            <person name="Turgeon B."/>
            <person name="Goodwin S."/>
            <person name="Spatafora J."/>
            <person name="Crous P."/>
            <person name="Grigoriev I."/>
        </authorList>
    </citation>
    <scope>NUCLEOTIDE SEQUENCE</scope>
    <source>
        <strain evidence="3">CBS 130266</strain>
    </source>
</reference>
<evidence type="ECO:0000313" key="4">
    <source>
        <dbReference type="Proteomes" id="UP000800235"/>
    </source>
</evidence>
<keyword evidence="4" id="KW-1185">Reference proteome</keyword>
<evidence type="ECO:0000256" key="1">
    <source>
        <dbReference type="SAM" id="Coils"/>
    </source>
</evidence>
<name>A0A9P4U566_9PEZI</name>
<accession>A0A9P4U566</accession>
<dbReference type="EMBL" id="MU007010">
    <property type="protein sequence ID" value="KAF2436672.1"/>
    <property type="molecule type" value="Genomic_DNA"/>
</dbReference>
<proteinExistence type="predicted"/>
<dbReference type="AlphaFoldDB" id="A0A9P4U566"/>
<feature type="compositionally biased region" description="Polar residues" evidence="2">
    <location>
        <begin position="111"/>
        <end position="129"/>
    </location>
</feature>
<dbReference type="OrthoDB" id="3925131at2759"/>
<feature type="compositionally biased region" description="Basic and acidic residues" evidence="2">
    <location>
        <begin position="249"/>
        <end position="258"/>
    </location>
</feature>
<gene>
    <name evidence="3" type="ORF">EJ08DRAFT_156410</name>
</gene>
<evidence type="ECO:0000256" key="2">
    <source>
        <dbReference type="SAM" id="MobiDB-lite"/>
    </source>
</evidence>
<comment type="caution">
    <text evidence="3">The sequence shown here is derived from an EMBL/GenBank/DDBJ whole genome shotgun (WGS) entry which is preliminary data.</text>
</comment>
<protein>
    <submittedName>
        <fullName evidence="3">Uncharacterized protein</fullName>
    </submittedName>
</protein>
<organism evidence="3 4">
    <name type="scientific">Tothia fuscella</name>
    <dbReference type="NCBI Taxonomy" id="1048955"/>
    <lineage>
        <taxon>Eukaryota</taxon>
        <taxon>Fungi</taxon>
        <taxon>Dikarya</taxon>
        <taxon>Ascomycota</taxon>
        <taxon>Pezizomycotina</taxon>
        <taxon>Dothideomycetes</taxon>
        <taxon>Pleosporomycetidae</taxon>
        <taxon>Venturiales</taxon>
        <taxon>Cylindrosympodiaceae</taxon>
        <taxon>Tothia</taxon>
    </lineage>
</organism>